<keyword evidence="13" id="KW-1185">Reference proteome</keyword>
<feature type="compositionally biased region" description="Acidic residues" evidence="9">
    <location>
        <begin position="446"/>
        <end position="456"/>
    </location>
</feature>
<keyword evidence="1" id="KW-0378">Hydrolase</keyword>
<dbReference type="Proteomes" id="UP000639859">
    <property type="component" value="Unassembled WGS sequence"/>
</dbReference>
<name>A0ABS0SUQ2_9CAUL</name>
<evidence type="ECO:0000313" key="13">
    <source>
        <dbReference type="Proteomes" id="UP000639859"/>
    </source>
</evidence>
<comment type="catalytic activity">
    <reaction evidence="8">
        <text>3',3'-cUAMP + H2O = U[3'-5']pAp[3'] + H(+)</text>
        <dbReference type="Rhea" id="RHEA:72835"/>
        <dbReference type="ChEBI" id="CHEBI:15377"/>
        <dbReference type="ChEBI" id="CHEBI:15378"/>
        <dbReference type="ChEBI" id="CHEBI:143809"/>
        <dbReference type="ChEBI" id="CHEBI:192498"/>
    </reaction>
    <physiologicalReaction direction="left-to-right" evidence="8">
        <dbReference type="Rhea" id="RHEA:72836"/>
    </physiologicalReaction>
</comment>
<dbReference type="RefSeq" id="WP_198574328.1">
    <property type="nucleotide sequence ID" value="NZ_JADWOX010000001.1"/>
</dbReference>
<comment type="catalytic activity">
    <reaction evidence="4">
        <text>3',3',3'-cAAG + H2O = A[3'-5']pG[3'-5']pAp[3'] + H(+)</text>
        <dbReference type="Rhea" id="RHEA:72867"/>
        <dbReference type="ChEBI" id="CHEBI:15377"/>
        <dbReference type="ChEBI" id="CHEBI:15378"/>
        <dbReference type="ChEBI" id="CHEBI:143810"/>
        <dbReference type="ChEBI" id="CHEBI:192533"/>
    </reaction>
    <physiologicalReaction direction="left-to-right" evidence="4">
        <dbReference type="Rhea" id="RHEA:72868"/>
    </physiologicalReaction>
</comment>
<feature type="region of interest" description="Disordered" evidence="9">
    <location>
        <begin position="442"/>
        <end position="473"/>
    </location>
</feature>
<evidence type="ECO:0000259" key="10">
    <source>
        <dbReference type="Pfam" id="PF06381"/>
    </source>
</evidence>
<evidence type="ECO:0000256" key="7">
    <source>
        <dbReference type="ARBA" id="ARBA00034343"/>
    </source>
</evidence>
<feature type="domain" description="Anti-CBASS protein Acb1-like N-terminal" evidence="10">
    <location>
        <begin position="53"/>
        <end position="397"/>
    </location>
</feature>
<gene>
    <name evidence="12" type="ORF">I4Q42_01675</name>
</gene>
<comment type="caution">
    <text evidence="12">The sequence shown here is derived from an EMBL/GenBank/DDBJ whole genome shotgun (WGS) entry which is preliminary data.</text>
</comment>
<organism evidence="12 13">
    <name type="scientific">Caulobacter hibisci</name>
    <dbReference type="NCBI Taxonomy" id="2035993"/>
    <lineage>
        <taxon>Bacteria</taxon>
        <taxon>Pseudomonadati</taxon>
        <taxon>Pseudomonadota</taxon>
        <taxon>Alphaproteobacteria</taxon>
        <taxon>Caulobacterales</taxon>
        <taxon>Caulobacteraceae</taxon>
        <taxon>Caulobacter</taxon>
    </lineage>
</organism>
<accession>A0ABS0SUQ2</accession>
<comment type="catalytic activity">
    <reaction evidence="3">
        <text>3',3',3'-c-tri-AMP + H2O = A[3'-5']pA[3'-5']pAp[3'] + H(+)</text>
        <dbReference type="Rhea" id="RHEA:72859"/>
        <dbReference type="ChEBI" id="CHEBI:15377"/>
        <dbReference type="ChEBI" id="CHEBI:15378"/>
        <dbReference type="ChEBI" id="CHEBI:192523"/>
        <dbReference type="ChEBI" id="CHEBI:192530"/>
    </reaction>
    <physiologicalReaction direction="left-to-right" evidence="3">
        <dbReference type="Rhea" id="RHEA:72860"/>
    </physiologicalReaction>
</comment>
<comment type="catalytic activity">
    <reaction evidence="2">
        <text>3',3',3'-cAAG + H2O = G[3'-5']pA[3'-5']pAp[3'] + H(+)</text>
        <dbReference type="Rhea" id="RHEA:72863"/>
        <dbReference type="ChEBI" id="CHEBI:15377"/>
        <dbReference type="ChEBI" id="CHEBI:15378"/>
        <dbReference type="ChEBI" id="CHEBI:143810"/>
        <dbReference type="ChEBI" id="CHEBI:192532"/>
    </reaction>
    <physiologicalReaction direction="left-to-right" evidence="2">
        <dbReference type="Rhea" id="RHEA:72864"/>
    </physiologicalReaction>
</comment>
<sequence>MRSAPQSTGRKGGLAVSDGFASLISGIGTSADKNVANTYAFDGRFAQSFAVAETAYRTSWVVKKAHDLPPFDMTRKWRNWQADADQIEAIEAEEKRLGLKARVRLALWYARLYGGGALILGARGVAKEPLTLDSMGKNSLEFVHVVSRHQISYERIDQNPMSPTRGQPEMWTMSGGDAAMVQIHPTRVIPFVGQPTTGMMSAQDQLWGDPLLTSIWDAVTNADLVQAGIAALVQEAKTDTLKVPNFMNQIGTAEYEARFLRRVELANQAKSMMRTRLVDKDEEWETQQVNFAGLPDVERQKLQLVAAACDIPVTRFLGESSKGLNATGQGDEDNYNTMIFAKQENELQPVLAPILDELLIRSALGARPKEIHYAWAPLADAEPKEAAEIEKLEAETIDIYQKTGLVPVTALAKTAQSRMVESGRFPSLEAGLAEADDGLDIPALEEGQDPANEDDPSALTQTPAGQRRAANDAAPRTLYVSRKLLNADEVIRWAKGQGFTTTQKAEDMHVTVCFSRQAVDWMEMGTDWSGDEKGWLRVPAGGPRLIERLGEGGKAVVLAFVNESLSWRHDRFVKAGASWDWPAYQPHVTITWDLGDLDLSTVEPYTGPLVFGPEIFAEVKEDWAKSITES</sequence>
<dbReference type="NCBIfam" id="TIGR01555">
    <property type="entry name" value="phge_rel_HI1409"/>
    <property type="match status" value="1"/>
</dbReference>
<dbReference type="Pfam" id="PF23474">
    <property type="entry name" value="Acb1"/>
    <property type="match status" value="1"/>
</dbReference>
<feature type="domain" description="Anti-CBASS protein Acb1-like C-terminal" evidence="11">
    <location>
        <begin position="476"/>
        <end position="625"/>
    </location>
</feature>
<evidence type="ECO:0000313" key="12">
    <source>
        <dbReference type="EMBL" id="MBI1682372.1"/>
    </source>
</evidence>
<dbReference type="Pfam" id="PF06381">
    <property type="entry name" value="Phage_portal_3"/>
    <property type="match status" value="1"/>
</dbReference>
<evidence type="ECO:0000256" key="8">
    <source>
        <dbReference type="ARBA" id="ARBA00048123"/>
    </source>
</evidence>
<comment type="similarity">
    <text evidence="6">Belongs to the anti-CBASS protein Acb1 family.</text>
</comment>
<evidence type="ECO:0000256" key="9">
    <source>
        <dbReference type="SAM" id="MobiDB-lite"/>
    </source>
</evidence>
<dbReference type="InterPro" id="IPR006445">
    <property type="entry name" value="Phage-assoc_HI1409"/>
</dbReference>
<dbReference type="InterPro" id="IPR024459">
    <property type="entry name" value="Acb1-like_N"/>
</dbReference>
<reference evidence="12 13" key="1">
    <citation type="submission" date="2020-11" db="EMBL/GenBank/DDBJ databases">
        <title>genome sequence of strain KACC 18849.</title>
        <authorList>
            <person name="Gao J."/>
            <person name="Zhang X."/>
        </authorList>
    </citation>
    <scope>NUCLEOTIDE SEQUENCE [LARGE SCALE GENOMIC DNA]</scope>
    <source>
        <strain evidence="12 13">KACC 18849</strain>
    </source>
</reference>
<dbReference type="EMBL" id="JADWOX010000001">
    <property type="protein sequence ID" value="MBI1682372.1"/>
    <property type="molecule type" value="Genomic_DNA"/>
</dbReference>
<evidence type="ECO:0000256" key="2">
    <source>
        <dbReference type="ARBA" id="ARBA00034233"/>
    </source>
</evidence>
<proteinExistence type="inferred from homology"/>
<dbReference type="InterPro" id="IPR056175">
    <property type="entry name" value="Acb1-like_C"/>
</dbReference>
<evidence type="ECO:0000256" key="1">
    <source>
        <dbReference type="ARBA" id="ARBA00022801"/>
    </source>
</evidence>
<protein>
    <recommendedName>
        <fullName evidence="7">Anti-CBASS protein Acb1</fullName>
    </recommendedName>
</protein>
<evidence type="ECO:0000256" key="3">
    <source>
        <dbReference type="ARBA" id="ARBA00034240"/>
    </source>
</evidence>
<evidence type="ECO:0000256" key="6">
    <source>
        <dbReference type="ARBA" id="ARBA00034316"/>
    </source>
</evidence>
<evidence type="ECO:0000259" key="11">
    <source>
        <dbReference type="Pfam" id="PF23474"/>
    </source>
</evidence>
<evidence type="ECO:0000256" key="4">
    <source>
        <dbReference type="ARBA" id="ARBA00034244"/>
    </source>
</evidence>
<comment type="catalytic activity">
    <reaction evidence="5">
        <text>3',3'-cGAMP + H2O = G[3'-5']pAp[3'] + H(+)</text>
        <dbReference type="Rhea" id="RHEA:72831"/>
        <dbReference type="ChEBI" id="CHEBI:15377"/>
        <dbReference type="ChEBI" id="CHEBI:15378"/>
        <dbReference type="ChEBI" id="CHEBI:71501"/>
        <dbReference type="ChEBI" id="CHEBI:192497"/>
    </reaction>
    <physiologicalReaction direction="left-to-right" evidence="5">
        <dbReference type="Rhea" id="RHEA:72832"/>
    </physiologicalReaction>
</comment>
<evidence type="ECO:0000256" key="5">
    <source>
        <dbReference type="ARBA" id="ARBA00034283"/>
    </source>
</evidence>